<gene>
    <name evidence="1" type="ORF">Vadar_010049</name>
</gene>
<dbReference type="Proteomes" id="UP000828048">
    <property type="component" value="Chromosome 12"/>
</dbReference>
<name>A0ACB7ZAG8_9ERIC</name>
<evidence type="ECO:0000313" key="1">
    <source>
        <dbReference type="EMBL" id="KAH7862829.1"/>
    </source>
</evidence>
<sequence>MADASINSSFLNPWLLHHQKMGLELKCPLCFCVPRSTQFGSECPVCKQQYAELDVRPAPYIENLVTIYRSWDASFGASLFQSLTSEAKRDSKESPSSLNTDDDNEIKELVETPQEGSSNGECQILIPTCKRVWAPPNNAAKEGNKLTGKFDKSTPPINFMTEELKMGFGDRVVLCGGAKVISPQCPGWMRGAKHEELGTKELCIDQELQSSPVSAPSFDTKGTADNPGSNNNGTKKIPAKRLPEDNYNEGEGEMDGLSLGAGVDRARNVKRQRKHSNGLLNMGVPITGCTQPNIVPSKSLAISKLEYGELSSAKDLTLSDSSDASGSICAFCQSSGVMDSTGPMLHYDNGKEVVGDAATNSNVIHAHQICIEWTPQAYFVGETVKNLKAEVARAAKLKCSSCGLKGAGLGCFMKSCRKSYHVPCAMAVLGCRWDFEDFLMLCPSHSSVKFPCEKSKSKKHASKEQQFVPTEMITSKQPKVWDASPNGVREWVFCGSALSAEEKFLLVEFASICGATVSKFWNPNVTHVIASTDAEGACSRTLKVMKAILSGKWILKTSWINACMEAMHPVDEEPHEVTLDNHGCRDGPKTGRLRALDNAPKLFNGLNFYFTGDFIAGYKDNLVELVTAAGGFVIGSKTQLIEQSQNVQSTPSQVTLLVYNNDPMQGCRLEEDGYVVLQRLEKAEILAGETGSQVIPHTWLLESIAACKLC</sequence>
<reference evidence="1 2" key="1">
    <citation type="journal article" date="2021" name="Hortic Res">
        <title>High-quality reference genome and annotation aids understanding of berry development for evergreen blueberry (Vaccinium darrowii).</title>
        <authorList>
            <person name="Yu J."/>
            <person name="Hulse-Kemp A.M."/>
            <person name="Babiker E."/>
            <person name="Staton M."/>
        </authorList>
    </citation>
    <scope>NUCLEOTIDE SEQUENCE [LARGE SCALE GENOMIC DNA]</scope>
    <source>
        <strain evidence="2">cv. NJ 8807/NJ 8810</strain>
        <tissue evidence="1">Young leaf</tissue>
    </source>
</reference>
<protein>
    <submittedName>
        <fullName evidence="1">Uncharacterized protein</fullName>
    </submittedName>
</protein>
<dbReference type="EMBL" id="CM037162">
    <property type="protein sequence ID" value="KAH7862829.1"/>
    <property type="molecule type" value="Genomic_DNA"/>
</dbReference>
<proteinExistence type="predicted"/>
<evidence type="ECO:0000313" key="2">
    <source>
        <dbReference type="Proteomes" id="UP000828048"/>
    </source>
</evidence>
<comment type="caution">
    <text evidence="1">The sequence shown here is derived from an EMBL/GenBank/DDBJ whole genome shotgun (WGS) entry which is preliminary data.</text>
</comment>
<organism evidence="1 2">
    <name type="scientific">Vaccinium darrowii</name>
    <dbReference type="NCBI Taxonomy" id="229202"/>
    <lineage>
        <taxon>Eukaryota</taxon>
        <taxon>Viridiplantae</taxon>
        <taxon>Streptophyta</taxon>
        <taxon>Embryophyta</taxon>
        <taxon>Tracheophyta</taxon>
        <taxon>Spermatophyta</taxon>
        <taxon>Magnoliopsida</taxon>
        <taxon>eudicotyledons</taxon>
        <taxon>Gunneridae</taxon>
        <taxon>Pentapetalae</taxon>
        <taxon>asterids</taxon>
        <taxon>Ericales</taxon>
        <taxon>Ericaceae</taxon>
        <taxon>Vaccinioideae</taxon>
        <taxon>Vaccinieae</taxon>
        <taxon>Vaccinium</taxon>
    </lineage>
</organism>
<keyword evidence="2" id="KW-1185">Reference proteome</keyword>
<accession>A0ACB7ZAG8</accession>